<evidence type="ECO:0000256" key="1">
    <source>
        <dbReference type="ARBA" id="ARBA00022801"/>
    </source>
</evidence>
<protein>
    <submittedName>
        <fullName evidence="3">TIGR02281 family clan AA aspartic protease</fullName>
        <ecNumber evidence="3">3.4.23.-</ecNumber>
    </submittedName>
</protein>
<dbReference type="PROSITE" id="PS50175">
    <property type="entry name" value="ASP_PROT_RETROV"/>
    <property type="match status" value="1"/>
</dbReference>
<dbReference type="EMBL" id="JBDIME010000014">
    <property type="protein sequence ID" value="MEN2791046.1"/>
    <property type="molecule type" value="Genomic_DNA"/>
</dbReference>
<dbReference type="InterPro" id="IPR011969">
    <property type="entry name" value="Clan_AA_Asp_peptidase_C"/>
</dbReference>
<dbReference type="NCBIfam" id="TIGR02281">
    <property type="entry name" value="clan_AA_DTGA"/>
    <property type="match status" value="1"/>
</dbReference>
<dbReference type="EC" id="3.4.23.-" evidence="3"/>
<keyword evidence="4" id="KW-1185">Reference proteome</keyword>
<dbReference type="RefSeq" id="WP_343892936.1">
    <property type="nucleotide sequence ID" value="NZ_BAAAEH010000066.1"/>
</dbReference>
<dbReference type="InterPro" id="IPR034122">
    <property type="entry name" value="Retropepsin-like_bacterial"/>
</dbReference>
<name>A0ABU9Y5G3_9SPHN</name>
<dbReference type="SUPFAM" id="SSF50630">
    <property type="entry name" value="Acid proteases"/>
    <property type="match status" value="1"/>
</dbReference>
<dbReference type="Gene3D" id="2.40.70.10">
    <property type="entry name" value="Acid Proteases"/>
    <property type="match status" value="1"/>
</dbReference>
<dbReference type="GO" id="GO:0008233">
    <property type="term" value="F:peptidase activity"/>
    <property type="evidence" value="ECO:0007669"/>
    <property type="project" value="UniProtKB-KW"/>
</dbReference>
<comment type="caution">
    <text evidence="3">The sequence shown here is derived from an EMBL/GenBank/DDBJ whole genome shotgun (WGS) entry which is preliminary data.</text>
</comment>
<evidence type="ECO:0000313" key="3">
    <source>
        <dbReference type="EMBL" id="MEN2791046.1"/>
    </source>
</evidence>
<keyword evidence="1 3" id="KW-0378">Hydrolase</keyword>
<keyword evidence="3" id="KW-0645">Protease</keyword>
<dbReference type="GO" id="GO:0006508">
    <property type="term" value="P:proteolysis"/>
    <property type="evidence" value="ECO:0007669"/>
    <property type="project" value="UniProtKB-KW"/>
</dbReference>
<dbReference type="InterPro" id="IPR001995">
    <property type="entry name" value="Peptidase_A2_cat"/>
</dbReference>
<organism evidence="3 4">
    <name type="scientific">Sphingomonas oligophenolica</name>
    <dbReference type="NCBI Taxonomy" id="301154"/>
    <lineage>
        <taxon>Bacteria</taxon>
        <taxon>Pseudomonadati</taxon>
        <taxon>Pseudomonadota</taxon>
        <taxon>Alphaproteobacteria</taxon>
        <taxon>Sphingomonadales</taxon>
        <taxon>Sphingomonadaceae</taxon>
        <taxon>Sphingomonas</taxon>
    </lineage>
</organism>
<dbReference type="PROSITE" id="PS00141">
    <property type="entry name" value="ASP_PROTEASE"/>
    <property type="match status" value="1"/>
</dbReference>
<accession>A0ABU9Y5G3</accession>
<gene>
    <name evidence="3" type="ORF">ABC974_15535</name>
</gene>
<sequence>MKIMLAIVVAMGIAIGLAVPVAKGPGSPAKVAPAATVAAVAAVHEEKPVDTVLDRASGGHFLAVADVNGEPIRFVVDTGSDVVALTMEDARRAHVPFDPTQFQVIGTGASGPVRGQEVLIDKIVLDGKQATAVTGVVLEGSQLSLLGHTYLRHLSDVQIKGDQMILR</sequence>
<dbReference type="Pfam" id="PF13975">
    <property type="entry name" value="gag-asp_proteas"/>
    <property type="match status" value="1"/>
</dbReference>
<proteinExistence type="predicted"/>
<evidence type="ECO:0000313" key="4">
    <source>
        <dbReference type="Proteomes" id="UP001419910"/>
    </source>
</evidence>
<dbReference type="CDD" id="cd05483">
    <property type="entry name" value="retropepsin_like_bacteria"/>
    <property type="match status" value="1"/>
</dbReference>
<reference evidence="3 4" key="1">
    <citation type="submission" date="2024-05" db="EMBL/GenBank/DDBJ databases">
        <authorList>
            <person name="Liu Q."/>
            <person name="Xin Y.-H."/>
        </authorList>
    </citation>
    <scope>NUCLEOTIDE SEQUENCE [LARGE SCALE GENOMIC DNA]</scope>
    <source>
        <strain evidence="3 4">CGMCC 1.10181</strain>
    </source>
</reference>
<dbReference type="Proteomes" id="UP001419910">
    <property type="component" value="Unassembled WGS sequence"/>
</dbReference>
<feature type="domain" description="Peptidase A2" evidence="2">
    <location>
        <begin position="72"/>
        <end position="150"/>
    </location>
</feature>
<dbReference type="InterPro" id="IPR001969">
    <property type="entry name" value="Aspartic_peptidase_AS"/>
</dbReference>
<dbReference type="InterPro" id="IPR021109">
    <property type="entry name" value="Peptidase_aspartic_dom_sf"/>
</dbReference>
<evidence type="ECO:0000259" key="2">
    <source>
        <dbReference type="PROSITE" id="PS50175"/>
    </source>
</evidence>